<evidence type="ECO:0000313" key="4">
    <source>
        <dbReference type="Proteomes" id="UP000321749"/>
    </source>
</evidence>
<dbReference type="PROSITE" id="PS50937">
    <property type="entry name" value="HTH_MERR_2"/>
    <property type="match status" value="1"/>
</dbReference>
<dbReference type="EMBL" id="BJUU01000004">
    <property type="protein sequence ID" value="GEK79678.1"/>
    <property type="molecule type" value="Genomic_DNA"/>
</dbReference>
<organism evidence="3 4">
    <name type="scientific">Agrococcus baldri</name>
    <dbReference type="NCBI Taxonomy" id="153730"/>
    <lineage>
        <taxon>Bacteria</taxon>
        <taxon>Bacillati</taxon>
        <taxon>Actinomycetota</taxon>
        <taxon>Actinomycetes</taxon>
        <taxon>Micrococcales</taxon>
        <taxon>Microbacteriaceae</taxon>
        <taxon>Agrococcus</taxon>
    </lineage>
</organism>
<keyword evidence="1" id="KW-0238">DNA-binding</keyword>
<evidence type="ECO:0000256" key="1">
    <source>
        <dbReference type="ARBA" id="ARBA00023125"/>
    </source>
</evidence>
<reference evidence="3 4" key="1">
    <citation type="submission" date="2019-07" db="EMBL/GenBank/DDBJ databases">
        <title>Whole genome shotgun sequence of Agrococcus baldri NBRC 103055.</title>
        <authorList>
            <person name="Hosoyama A."/>
            <person name="Uohara A."/>
            <person name="Ohji S."/>
            <person name="Ichikawa N."/>
        </authorList>
    </citation>
    <scope>NUCLEOTIDE SEQUENCE [LARGE SCALE GENOMIC DNA]</scope>
    <source>
        <strain evidence="3 4">NBRC 103055</strain>
    </source>
</reference>
<evidence type="ECO:0000313" key="3">
    <source>
        <dbReference type="EMBL" id="GEK79678.1"/>
    </source>
</evidence>
<dbReference type="PANTHER" id="PTHR30204:SF93">
    <property type="entry name" value="HTH MERR-TYPE DOMAIN-CONTAINING PROTEIN"/>
    <property type="match status" value="1"/>
</dbReference>
<keyword evidence="4" id="KW-1185">Reference proteome</keyword>
<dbReference type="AlphaFoldDB" id="A0AA87URF6"/>
<dbReference type="SMART" id="SM00422">
    <property type="entry name" value="HTH_MERR"/>
    <property type="match status" value="1"/>
</dbReference>
<dbReference type="GO" id="GO:0003700">
    <property type="term" value="F:DNA-binding transcription factor activity"/>
    <property type="evidence" value="ECO:0007669"/>
    <property type="project" value="InterPro"/>
</dbReference>
<protein>
    <submittedName>
        <fullName evidence="3">MerR family transcriptional regulator</fullName>
    </submittedName>
</protein>
<dbReference type="Gene3D" id="1.10.1660.10">
    <property type="match status" value="1"/>
</dbReference>
<dbReference type="Pfam" id="PF13411">
    <property type="entry name" value="MerR_1"/>
    <property type="match status" value="1"/>
</dbReference>
<dbReference type="InterPro" id="IPR047057">
    <property type="entry name" value="MerR_fam"/>
</dbReference>
<dbReference type="RefSeq" id="WP_186808130.1">
    <property type="nucleotide sequence ID" value="NZ_BJUU01000004.1"/>
</dbReference>
<dbReference type="CDD" id="cd00592">
    <property type="entry name" value="HTH_MerR-like"/>
    <property type="match status" value="1"/>
</dbReference>
<evidence type="ECO:0000259" key="2">
    <source>
        <dbReference type="PROSITE" id="PS50937"/>
    </source>
</evidence>
<name>A0AA87URF6_9MICO</name>
<dbReference type="InterPro" id="IPR009061">
    <property type="entry name" value="DNA-bd_dom_put_sf"/>
</dbReference>
<dbReference type="Proteomes" id="UP000321749">
    <property type="component" value="Unassembled WGS sequence"/>
</dbReference>
<dbReference type="SUPFAM" id="SSF46955">
    <property type="entry name" value="Putative DNA-binding domain"/>
    <property type="match status" value="1"/>
</dbReference>
<gene>
    <name evidence="3" type="ORF">ABA31_10290</name>
</gene>
<dbReference type="InterPro" id="IPR000551">
    <property type="entry name" value="MerR-type_HTH_dom"/>
</dbReference>
<accession>A0AA87URF6</accession>
<comment type="caution">
    <text evidence="3">The sequence shown here is derived from an EMBL/GenBank/DDBJ whole genome shotgun (WGS) entry which is preliminary data.</text>
</comment>
<feature type="domain" description="HTH merR-type" evidence="2">
    <location>
        <begin position="1"/>
        <end position="69"/>
    </location>
</feature>
<dbReference type="PANTHER" id="PTHR30204">
    <property type="entry name" value="REDOX-CYCLING DRUG-SENSING TRANSCRIPTIONAL ACTIVATOR SOXR"/>
    <property type="match status" value="1"/>
</dbReference>
<proteinExistence type="predicted"/>
<dbReference type="GO" id="GO:0003677">
    <property type="term" value="F:DNA binding"/>
    <property type="evidence" value="ECO:0007669"/>
    <property type="project" value="UniProtKB-KW"/>
</dbReference>
<sequence length="252" mass="27976">MRSNELAALAGVSVRTLRHYHQIGLLEEPERSVNRYRRYTVHHLATLLRIARFTELGIPLSEVQRVIDDPVASRRLLAGIDAQAAAEIARLEHRRRRIAELGDGGATPDVPESLVPYAFLLARQRSTADRESRYEREQLALLAHLSDDPSLPWLVTASARLAQSSDRYLALVDRFAGLPATAGPAETEPLAVEMSALLAAAIDLDAVPELSRRGTELLVAHQRSHLNEAQHLVVDRLTEHLRASLPEPDAQR</sequence>